<comment type="caution">
    <text evidence="1">The sequence shown here is derived from an EMBL/GenBank/DDBJ whole genome shotgun (WGS) entry which is preliminary data.</text>
</comment>
<evidence type="ECO:0000313" key="1">
    <source>
        <dbReference type="EMBL" id="OWK63512.1"/>
    </source>
</evidence>
<proteinExistence type="predicted"/>
<reference evidence="1 2" key="1">
    <citation type="submission" date="2017-05" db="EMBL/GenBank/DDBJ databases">
        <title>Genome of assembly of the Bengalese finch, Lonchura striata domestica.</title>
        <authorList>
            <person name="Colquitt B.M."/>
            <person name="Brainard M.S."/>
        </authorList>
    </citation>
    <scope>NUCLEOTIDE SEQUENCE [LARGE SCALE GENOMIC DNA]</scope>
    <source>
        <strain evidence="1">White83orange57</strain>
    </source>
</reference>
<evidence type="ECO:0000313" key="2">
    <source>
        <dbReference type="Proteomes" id="UP000197619"/>
    </source>
</evidence>
<dbReference type="AlphaFoldDB" id="A0A218VD40"/>
<dbReference type="EMBL" id="MUZQ01000011">
    <property type="protein sequence ID" value="OWK63512.1"/>
    <property type="molecule type" value="Genomic_DNA"/>
</dbReference>
<dbReference type="Proteomes" id="UP000197619">
    <property type="component" value="Unassembled WGS sequence"/>
</dbReference>
<protein>
    <submittedName>
        <fullName evidence="1">Uncharacterized protein</fullName>
    </submittedName>
</protein>
<accession>A0A218VD40</accession>
<sequence>MQFVTQSSLTPYKPHCEDIYPNLTKAKITLATGEALFSLFGC</sequence>
<organism evidence="1 2">
    <name type="scientific">Lonchura striata</name>
    <name type="common">white-rumped munia</name>
    <dbReference type="NCBI Taxonomy" id="40157"/>
    <lineage>
        <taxon>Eukaryota</taxon>
        <taxon>Metazoa</taxon>
        <taxon>Chordata</taxon>
        <taxon>Craniata</taxon>
        <taxon>Vertebrata</taxon>
        <taxon>Euteleostomi</taxon>
        <taxon>Archelosauria</taxon>
        <taxon>Archosauria</taxon>
        <taxon>Dinosauria</taxon>
        <taxon>Saurischia</taxon>
        <taxon>Theropoda</taxon>
        <taxon>Coelurosauria</taxon>
        <taxon>Aves</taxon>
        <taxon>Neognathae</taxon>
        <taxon>Neoaves</taxon>
        <taxon>Telluraves</taxon>
        <taxon>Australaves</taxon>
        <taxon>Passeriformes</taxon>
        <taxon>Passeroidea</taxon>
        <taxon>Estrildidae</taxon>
        <taxon>Estrildinae</taxon>
        <taxon>Lonchura</taxon>
    </lineage>
</organism>
<keyword evidence="2" id="KW-1185">Reference proteome</keyword>
<name>A0A218VD40_9PASE</name>
<gene>
    <name evidence="1" type="ORF">RLOC_00009705</name>
</gene>